<dbReference type="GO" id="GO:0016020">
    <property type="term" value="C:membrane"/>
    <property type="evidence" value="ECO:0007669"/>
    <property type="project" value="UniProtKB-SubCell"/>
</dbReference>
<dbReference type="GO" id="GO:0004674">
    <property type="term" value="F:protein serine/threonine kinase activity"/>
    <property type="evidence" value="ECO:0007669"/>
    <property type="project" value="TreeGrafter"/>
</dbReference>
<dbReference type="SMART" id="SM00364">
    <property type="entry name" value="LRR_BAC"/>
    <property type="match status" value="3"/>
</dbReference>
<dbReference type="InterPro" id="IPR011009">
    <property type="entry name" value="Kinase-like_dom_sf"/>
</dbReference>
<dbReference type="SMART" id="SM00220">
    <property type="entry name" value="S_TKc"/>
    <property type="match status" value="1"/>
</dbReference>
<keyword evidence="5" id="KW-1133">Transmembrane helix</keyword>
<dbReference type="InterPro" id="IPR000719">
    <property type="entry name" value="Prot_kinase_dom"/>
</dbReference>
<evidence type="ECO:0000256" key="4">
    <source>
        <dbReference type="ARBA" id="ARBA00022737"/>
    </source>
</evidence>
<dbReference type="PANTHER" id="PTHR24359:SF1">
    <property type="entry name" value="INHIBITOR OF NUCLEAR FACTOR KAPPA-B KINASE EPSILON SUBUNIT HOMOLOG 1-RELATED"/>
    <property type="match status" value="1"/>
</dbReference>
<dbReference type="AlphaFoldDB" id="A0A1D1Y858"/>
<dbReference type="SMART" id="SM00365">
    <property type="entry name" value="LRR_SD22"/>
    <property type="match status" value="2"/>
</dbReference>
<dbReference type="InterPro" id="IPR003591">
    <property type="entry name" value="Leu-rich_rpt_typical-subtyp"/>
</dbReference>
<dbReference type="InterPro" id="IPR001611">
    <property type="entry name" value="Leu-rich_rpt"/>
</dbReference>
<protein>
    <submittedName>
        <fullName evidence="9">Serine/threonine-protein kinase KIC1</fullName>
    </submittedName>
</protein>
<evidence type="ECO:0000256" key="1">
    <source>
        <dbReference type="ARBA" id="ARBA00004370"/>
    </source>
</evidence>
<evidence type="ECO:0000256" key="2">
    <source>
        <dbReference type="ARBA" id="ARBA00022614"/>
    </source>
</evidence>
<dbReference type="PROSITE" id="PS51450">
    <property type="entry name" value="LRR"/>
    <property type="match status" value="2"/>
</dbReference>
<feature type="domain" description="Protein kinase" evidence="8">
    <location>
        <begin position="884"/>
        <end position="1205"/>
    </location>
</feature>
<name>A0A1D1Y858_9ARAE</name>
<keyword evidence="9" id="KW-0808">Transferase</keyword>
<proteinExistence type="predicted"/>
<dbReference type="Gene3D" id="1.10.510.10">
    <property type="entry name" value="Transferase(Phosphotransferase) domain 1"/>
    <property type="match status" value="1"/>
</dbReference>
<feature type="region of interest" description="Disordered" evidence="7">
    <location>
        <begin position="31"/>
        <end position="78"/>
    </location>
</feature>
<sequence>QSLLGRPPARVSPVDCERSSAETLIAAVEETLTQPRLLPSHGPGALDEGPAAMEEGPSPALELAGGGDSLGEGDADYPAGALLRTGALGGSGGAGEDGDDGDDVVASAVMDVSDKNWEMPLLEEPPPAPPGGGAVEGLYVYNNAFSLVPRSIGRFGRLKTLKFFGNEINVLPREAGHLAELERLQVKVSWPGFSGIPFRKLASLKELELSNVPPRPSAFSILTEIAGLSCLTKLTACHLSIRYLPPEIGCLKKLEELDLSFNKLKSLPNDIVELSALKALRVSNNKLVDLPLGLSCLPRLEYLDLSNNRLTSLASLGLSCMHRLQYLNVQYNKLVYEFQVPSWICCVIEENGNDMPKDECNSSLVHSEVLDGAVHQIGSSLSCNGSQCSYSSSPSEAPFFGRCNGTKRMGKKWKRRTYFQQIARMERLNYSRKCRNQDHEFKTAKFAEHRKLYDLHLIEKGALELYPHISQEIQLQSPPKSSSISEKLLVFKDLNGDGLDFVAHNNSLVLPKCTNDEKIGSCVRNHGDDSSCITFEHSGLNGFSDGEDEVASSPVTQLLKSKVPDEGSSSEESKNSVNSKRHYDEDLDNPKRKCHRPFDGCSCLSCKYSNESFCGIDDHLPDGFYDAGRDRRCMPLCSYEQILCLDSREVILLDRKADEELDAIALSAKKMLSKLKRSCDMGEKAKCTVDDLHRASMLALFVSDFFGGSDRSYNVLRMRHSALGSYEQRPFVCTCSTGINYNIKERSKQINSMTENINFADLCDKSLRWTKEARKSIIVPIGAVRFGVCRHRAVLMKYLCDRAEPPIPCELVRGYLDFMPHAWNAVLIRQGCSWMRMVVDACYPADIREETDPEYFCRYIPLSRVYVPSADANSAILGCSFPSLSVFPGNGKVSSSSVKRCKFGTLTAAAKVRNLETCRVSEEDIKIFEYTFLGEVRLLGALRKHKCIVEIYGHHLSSKWVATVDGKKDHRVLQSAIIMEYIKGGSLKNYLSKLSRSGEKHVPLNLALCIARDIACALAEVHSKHIIHRDIKSENILIDLDTRISDGVPLVKLCDFDRAVPLHSFQHSCCIAHLGVHPPDVCVGTPCWMAPEVLLAMHERTIYGLEVDIWSYGCLLLELLTLRIPYEGLPESEIQELLQRKQRPKLTQELEELSSSDEQASSSRLRLSYSDTEIETLKLLVDMFYRCTRGNPADRPTARQIYDVLCDARSVPEVPA</sequence>
<dbReference type="SUPFAM" id="SSF52047">
    <property type="entry name" value="RNI-like"/>
    <property type="match status" value="1"/>
</dbReference>
<dbReference type="Pfam" id="PF00069">
    <property type="entry name" value="Pkinase"/>
    <property type="match status" value="1"/>
</dbReference>
<dbReference type="InterPro" id="IPR032675">
    <property type="entry name" value="LRR_dom_sf"/>
</dbReference>
<dbReference type="GO" id="GO:0005524">
    <property type="term" value="F:ATP binding"/>
    <property type="evidence" value="ECO:0007669"/>
    <property type="project" value="InterPro"/>
</dbReference>
<comment type="subcellular location">
    <subcellularLocation>
        <location evidence="1">Membrane</location>
    </subcellularLocation>
</comment>
<evidence type="ECO:0000313" key="9">
    <source>
        <dbReference type="EMBL" id="JAT50815.1"/>
    </source>
</evidence>
<keyword evidence="3" id="KW-0812">Transmembrane</keyword>
<dbReference type="InterPro" id="IPR055164">
    <property type="entry name" value="EDR1/CTR1/ARMC3-like_pept-like"/>
</dbReference>
<dbReference type="Gene3D" id="3.80.10.10">
    <property type="entry name" value="Ribonuclease Inhibitor"/>
    <property type="match status" value="1"/>
</dbReference>
<keyword evidence="9" id="KW-0418">Kinase</keyword>
<evidence type="ECO:0000256" key="7">
    <source>
        <dbReference type="SAM" id="MobiDB-lite"/>
    </source>
</evidence>
<dbReference type="FunFam" id="1.10.510.10:FF:000988">
    <property type="entry name" value="Leucine-rich repeat protein kinase family protein"/>
    <property type="match status" value="1"/>
</dbReference>
<evidence type="ECO:0000256" key="3">
    <source>
        <dbReference type="ARBA" id="ARBA00022692"/>
    </source>
</evidence>
<gene>
    <name evidence="9" type="primary">KIC1</name>
    <name evidence="9" type="ORF">g.84181</name>
</gene>
<dbReference type="InterPro" id="IPR008271">
    <property type="entry name" value="Ser/Thr_kinase_AS"/>
</dbReference>
<evidence type="ECO:0000256" key="5">
    <source>
        <dbReference type="ARBA" id="ARBA00022989"/>
    </source>
</evidence>
<evidence type="ECO:0000259" key="8">
    <source>
        <dbReference type="PROSITE" id="PS50011"/>
    </source>
</evidence>
<dbReference type="PROSITE" id="PS50011">
    <property type="entry name" value="PROTEIN_KINASE_DOM"/>
    <property type="match status" value="1"/>
</dbReference>
<feature type="non-terminal residue" evidence="9">
    <location>
        <position position="1"/>
    </location>
</feature>
<accession>A0A1D1Y858</accession>
<dbReference type="SMART" id="SM00369">
    <property type="entry name" value="LRR_TYP"/>
    <property type="match status" value="4"/>
</dbReference>
<dbReference type="PANTHER" id="PTHR24359">
    <property type="entry name" value="SERINE/THREONINE-PROTEIN KINASE SBK1"/>
    <property type="match status" value="1"/>
</dbReference>
<dbReference type="PROSITE" id="PS00108">
    <property type="entry name" value="PROTEIN_KINASE_ST"/>
    <property type="match status" value="1"/>
</dbReference>
<dbReference type="Pfam" id="PF23598">
    <property type="entry name" value="LRR_14"/>
    <property type="match status" value="1"/>
</dbReference>
<keyword evidence="2" id="KW-0433">Leucine-rich repeat</keyword>
<dbReference type="InterPro" id="IPR055414">
    <property type="entry name" value="LRR_R13L4/SHOC2-like"/>
</dbReference>
<dbReference type="PRINTS" id="PR00019">
    <property type="entry name" value="LEURICHRPT"/>
</dbReference>
<feature type="region of interest" description="Disordered" evidence="7">
    <location>
        <begin position="559"/>
        <end position="587"/>
    </location>
</feature>
<dbReference type="EMBL" id="GDJX01017121">
    <property type="protein sequence ID" value="JAT50815.1"/>
    <property type="molecule type" value="Transcribed_RNA"/>
</dbReference>
<keyword evidence="4" id="KW-0677">Repeat</keyword>
<dbReference type="SUPFAM" id="SSF56112">
    <property type="entry name" value="Protein kinase-like (PK-like)"/>
    <property type="match status" value="1"/>
</dbReference>
<evidence type="ECO:0000256" key="6">
    <source>
        <dbReference type="ARBA" id="ARBA00023136"/>
    </source>
</evidence>
<reference evidence="9" key="1">
    <citation type="submission" date="2015-07" db="EMBL/GenBank/DDBJ databases">
        <title>Transcriptome Assembly of Anthurium amnicola.</title>
        <authorList>
            <person name="Suzuki J."/>
        </authorList>
    </citation>
    <scope>NUCLEOTIDE SEQUENCE</scope>
</reference>
<dbReference type="Pfam" id="PF14381">
    <property type="entry name" value="EDR1_CTR1_ARMC3_pept"/>
    <property type="match status" value="1"/>
</dbReference>
<organism evidence="9">
    <name type="scientific">Anthurium amnicola</name>
    <dbReference type="NCBI Taxonomy" id="1678845"/>
    <lineage>
        <taxon>Eukaryota</taxon>
        <taxon>Viridiplantae</taxon>
        <taxon>Streptophyta</taxon>
        <taxon>Embryophyta</taxon>
        <taxon>Tracheophyta</taxon>
        <taxon>Spermatophyta</taxon>
        <taxon>Magnoliopsida</taxon>
        <taxon>Liliopsida</taxon>
        <taxon>Araceae</taxon>
        <taxon>Pothoideae</taxon>
        <taxon>Potheae</taxon>
        <taxon>Anthurium</taxon>
    </lineage>
</organism>
<keyword evidence="6" id="KW-0472">Membrane</keyword>